<protein>
    <submittedName>
        <fullName evidence="1">Uncharacterized protein</fullName>
    </submittedName>
</protein>
<keyword evidence="2" id="KW-1185">Reference proteome</keyword>
<evidence type="ECO:0000313" key="2">
    <source>
        <dbReference type="Proteomes" id="UP001165960"/>
    </source>
</evidence>
<sequence>MHPKVLGPQCPADPWKKSGKSSSLKKPRTSKPNKKGDLKRTLSVPASKKITSLFGLKRLKSSDCSQQSRSVSLEGPLQKPLKLNEPNQKSSVDLSITKEKFPCDLTIDSDLICPICDEKFEELASLERHVNNCLDHNPSSKNSPTVEKYTAPKGSINCPICDQDISHLTTSFQERHVNHCLDFTPKKKKVNHQPSICHLEALNLVDICPSCNKLWRVLGLKDLGSSKDRYKHFQACCESTSLDPIKTINTLIANNLDSEIERNSAQFLASSDFGQIPREDLDSHESISSDVEEEDFQESIPIHVTSKPYKATPLERSIEQQELRLAKEASKPKSGVKRNKVRADLNTCELLLPSEAQAHFSALGKARCQWAQSHVCSSHAIQNIHILSIDTQVSANLTQLSHLESTRALHLESLWQQSSMAPPLAKSLLNKRTRPPSLSVLSKLNLSLGST</sequence>
<evidence type="ECO:0000313" key="1">
    <source>
        <dbReference type="EMBL" id="KAJ9069048.1"/>
    </source>
</evidence>
<accession>A0ACC2T369</accession>
<reference evidence="1" key="1">
    <citation type="submission" date="2022-04" db="EMBL/GenBank/DDBJ databases">
        <title>Genome of the entomopathogenic fungus Entomophthora muscae.</title>
        <authorList>
            <person name="Elya C."/>
            <person name="Lovett B.R."/>
            <person name="Lee E."/>
            <person name="Macias A.M."/>
            <person name="Hajek A.E."/>
            <person name="De Bivort B.L."/>
            <person name="Kasson M.T."/>
            <person name="De Fine Licht H.H."/>
            <person name="Stajich J.E."/>
        </authorList>
    </citation>
    <scope>NUCLEOTIDE SEQUENCE</scope>
    <source>
        <strain evidence="1">Berkeley</strain>
    </source>
</reference>
<proteinExistence type="predicted"/>
<dbReference type="EMBL" id="QTSX02003664">
    <property type="protein sequence ID" value="KAJ9069048.1"/>
    <property type="molecule type" value="Genomic_DNA"/>
</dbReference>
<organism evidence="1 2">
    <name type="scientific">Entomophthora muscae</name>
    <dbReference type="NCBI Taxonomy" id="34485"/>
    <lineage>
        <taxon>Eukaryota</taxon>
        <taxon>Fungi</taxon>
        <taxon>Fungi incertae sedis</taxon>
        <taxon>Zoopagomycota</taxon>
        <taxon>Entomophthoromycotina</taxon>
        <taxon>Entomophthoromycetes</taxon>
        <taxon>Entomophthorales</taxon>
        <taxon>Entomophthoraceae</taxon>
        <taxon>Entomophthora</taxon>
    </lineage>
</organism>
<gene>
    <name evidence="1" type="ORF">DSO57_1022561</name>
</gene>
<dbReference type="Proteomes" id="UP001165960">
    <property type="component" value="Unassembled WGS sequence"/>
</dbReference>
<comment type="caution">
    <text evidence="1">The sequence shown here is derived from an EMBL/GenBank/DDBJ whole genome shotgun (WGS) entry which is preliminary data.</text>
</comment>
<name>A0ACC2T369_9FUNG</name>